<reference evidence="1" key="1">
    <citation type="submission" date="2020-04" db="EMBL/GenBank/DDBJ databases">
        <authorList>
            <person name="Chiriac C."/>
            <person name="Salcher M."/>
            <person name="Ghai R."/>
            <person name="Kavagutti S V."/>
        </authorList>
    </citation>
    <scope>NUCLEOTIDE SEQUENCE</scope>
</reference>
<gene>
    <name evidence="1" type="ORF">UFOVP102_38</name>
</gene>
<accession>A0A6J5L3T9</accession>
<dbReference type="EMBL" id="LR796228">
    <property type="protein sequence ID" value="CAB4128435.1"/>
    <property type="molecule type" value="Genomic_DNA"/>
</dbReference>
<evidence type="ECO:0000313" key="1">
    <source>
        <dbReference type="EMBL" id="CAB4128435.1"/>
    </source>
</evidence>
<organism evidence="1">
    <name type="scientific">uncultured Caudovirales phage</name>
    <dbReference type="NCBI Taxonomy" id="2100421"/>
    <lineage>
        <taxon>Viruses</taxon>
        <taxon>Duplodnaviria</taxon>
        <taxon>Heunggongvirae</taxon>
        <taxon>Uroviricota</taxon>
        <taxon>Caudoviricetes</taxon>
        <taxon>Peduoviridae</taxon>
        <taxon>Maltschvirus</taxon>
        <taxon>Maltschvirus maltsch</taxon>
    </lineage>
</organism>
<name>A0A6J5L3T9_9CAUD</name>
<protein>
    <submittedName>
        <fullName evidence="1">Uncharacterized protein</fullName>
    </submittedName>
</protein>
<proteinExistence type="predicted"/>
<sequence>MRQTWVFPSDGSEPYEKHLGPPNERYSVMGDIAPFMSPDGVMIEGRAQWREHLKRTDSIEMGHSDVKYAQQEWNKKKAAHNERLRGQVAMVQEFDRPGAPIAPMKMSNLNVEMANRLHNRPMPERKEMIKLTLDQMKRMR</sequence>